<evidence type="ECO:0000313" key="3">
    <source>
        <dbReference type="Proteomes" id="UP001595075"/>
    </source>
</evidence>
<dbReference type="Proteomes" id="UP001595075">
    <property type="component" value="Unassembled WGS sequence"/>
</dbReference>
<sequence>MCAANLRLALPLILATLLDELDALFIDNHSLIDPLEANDS</sequence>
<organism evidence="2 3">
    <name type="scientific">Oculimacula yallundae</name>
    <dbReference type="NCBI Taxonomy" id="86028"/>
    <lineage>
        <taxon>Eukaryota</taxon>
        <taxon>Fungi</taxon>
        <taxon>Dikarya</taxon>
        <taxon>Ascomycota</taxon>
        <taxon>Pezizomycotina</taxon>
        <taxon>Leotiomycetes</taxon>
        <taxon>Helotiales</taxon>
        <taxon>Ploettnerulaceae</taxon>
        <taxon>Oculimacula</taxon>
    </lineage>
</organism>
<reference evidence="2 3" key="1">
    <citation type="journal article" date="2024" name="Commun. Biol.">
        <title>Comparative genomic analysis of thermophilic fungi reveals convergent evolutionary adaptations and gene losses.</title>
        <authorList>
            <person name="Steindorff A.S."/>
            <person name="Aguilar-Pontes M.V."/>
            <person name="Robinson A.J."/>
            <person name="Andreopoulos B."/>
            <person name="LaButti K."/>
            <person name="Kuo A."/>
            <person name="Mondo S."/>
            <person name="Riley R."/>
            <person name="Otillar R."/>
            <person name="Haridas S."/>
            <person name="Lipzen A."/>
            <person name="Grimwood J."/>
            <person name="Schmutz J."/>
            <person name="Clum A."/>
            <person name="Reid I.D."/>
            <person name="Moisan M.C."/>
            <person name="Butler G."/>
            <person name="Nguyen T.T.M."/>
            <person name="Dewar K."/>
            <person name="Conant G."/>
            <person name="Drula E."/>
            <person name="Henrissat B."/>
            <person name="Hansel C."/>
            <person name="Singer S."/>
            <person name="Hutchinson M.I."/>
            <person name="de Vries R.P."/>
            <person name="Natvig D.O."/>
            <person name="Powell A.J."/>
            <person name="Tsang A."/>
            <person name="Grigoriev I.V."/>
        </authorList>
    </citation>
    <scope>NUCLEOTIDE SEQUENCE [LARGE SCALE GENOMIC DNA]</scope>
    <source>
        <strain evidence="2 3">CBS 494.80</strain>
    </source>
</reference>
<comment type="caution">
    <text evidence="2">The sequence shown here is derived from an EMBL/GenBank/DDBJ whole genome shotgun (WGS) entry which is preliminary data.</text>
</comment>
<proteinExistence type="predicted"/>
<gene>
    <name evidence="2" type="ORF">VTL71DRAFT_4416</name>
</gene>
<name>A0ABR4C1Z4_9HELO</name>
<evidence type="ECO:0000256" key="1">
    <source>
        <dbReference type="SAM" id="SignalP"/>
    </source>
</evidence>
<dbReference type="EMBL" id="JAZHXI010000014">
    <property type="protein sequence ID" value="KAL2063922.1"/>
    <property type="molecule type" value="Genomic_DNA"/>
</dbReference>
<evidence type="ECO:0000313" key="2">
    <source>
        <dbReference type="EMBL" id="KAL2063922.1"/>
    </source>
</evidence>
<feature type="signal peptide" evidence="1">
    <location>
        <begin position="1"/>
        <end position="23"/>
    </location>
</feature>
<accession>A0ABR4C1Z4</accession>
<protein>
    <submittedName>
        <fullName evidence="2">Uncharacterized protein</fullName>
    </submittedName>
</protein>
<keyword evidence="1" id="KW-0732">Signal</keyword>
<feature type="chain" id="PRO_5045791693" evidence="1">
    <location>
        <begin position="24"/>
        <end position="40"/>
    </location>
</feature>
<keyword evidence="3" id="KW-1185">Reference proteome</keyword>